<dbReference type="Pfam" id="PF11015">
    <property type="entry name" value="DUF2853"/>
    <property type="match status" value="1"/>
</dbReference>
<organism evidence="1 2">
    <name type="scientific">Flagellimonas hadalis</name>
    <dbReference type="NCBI Taxonomy" id="2597517"/>
    <lineage>
        <taxon>Bacteria</taxon>
        <taxon>Pseudomonadati</taxon>
        <taxon>Bacteroidota</taxon>
        <taxon>Flavobacteriia</taxon>
        <taxon>Flavobacteriales</taxon>
        <taxon>Flavobacteriaceae</taxon>
        <taxon>Flagellimonas</taxon>
    </lineage>
</organism>
<dbReference type="RefSeq" id="WP_151888740.1">
    <property type="nucleotide sequence ID" value="NZ_VNIK02000001.1"/>
</dbReference>
<dbReference type="InterPro" id="IPR021274">
    <property type="entry name" value="DUF2853"/>
</dbReference>
<dbReference type="Proteomes" id="UP000319204">
    <property type="component" value="Unassembled WGS sequence"/>
</dbReference>
<evidence type="ECO:0000313" key="1">
    <source>
        <dbReference type="EMBL" id="KAB5491589.1"/>
    </source>
</evidence>
<evidence type="ECO:0000313" key="2">
    <source>
        <dbReference type="Proteomes" id="UP000319204"/>
    </source>
</evidence>
<dbReference type="Gene3D" id="1.10.238.120">
    <property type="entry name" value="Jann4075-like"/>
    <property type="match status" value="1"/>
</dbReference>
<protein>
    <submittedName>
        <fullName evidence="1">DUF2853 family protein</fullName>
    </submittedName>
</protein>
<dbReference type="OrthoDB" id="9812542at2"/>
<comment type="caution">
    <text evidence="1">The sequence shown here is derived from an EMBL/GenBank/DDBJ whole genome shotgun (WGS) entry which is preliminary data.</text>
</comment>
<gene>
    <name evidence="1" type="ORF">FOT42_001180</name>
</gene>
<reference evidence="1" key="1">
    <citation type="submission" date="2019-10" db="EMBL/GenBank/DDBJ databases">
        <title>Muricauda hadale sp. nov., a piezophilic bacterium isolated from hadopelagic water of the Mariana Trench.</title>
        <authorList>
            <person name="Wei Y."/>
        </authorList>
    </citation>
    <scope>NUCLEOTIDE SEQUENCE [LARGE SCALE GENOMIC DNA]</scope>
    <source>
        <strain evidence="1">MT-229</strain>
    </source>
</reference>
<accession>A0A5N5IW08</accession>
<keyword evidence="2" id="KW-1185">Reference proteome</keyword>
<name>A0A5N5IW08_9FLAO</name>
<dbReference type="EMBL" id="VNIK02000001">
    <property type="protein sequence ID" value="KAB5491589.1"/>
    <property type="molecule type" value="Genomic_DNA"/>
</dbReference>
<proteinExistence type="predicted"/>
<dbReference type="SUPFAM" id="SSF158587">
    <property type="entry name" value="Jann4075-like"/>
    <property type="match status" value="1"/>
</dbReference>
<sequence length="113" mass="12665">MSRRDELIEKYADDIKTKFGETPDMDLLTKVTIGLGPAIYNLDASKVSGSDEKELETVKNNFLIKKLGLADSPALMDAINSVIDKYGQSEKNKQRAVIYYMLAKHFGKQSAYN</sequence>
<dbReference type="InterPro" id="IPR023154">
    <property type="entry name" value="Jann4075-like_sf"/>
</dbReference>
<dbReference type="AlphaFoldDB" id="A0A5N5IW08"/>